<proteinExistence type="predicted"/>
<dbReference type="PANTHER" id="PTHR43574">
    <property type="entry name" value="EPIMERASE-RELATED"/>
    <property type="match status" value="1"/>
</dbReference>
<dbReference type="EMBL" id="CP027666">
    <property type="protein sequence ID" value="AVO33533.1"/>
    <property type="molecule type" value="Genomic_DNA"/>
</dbReference>
<keyword evidence="4" id="KW-1185">Reference proteome</keyword>
<evidence type="ECO:0000313" key="3">
    <source>
        <dbReference type="EMBL" id="AVO33533.1"/>
    </source>
</evidence>
<dbReference type="OrthoDB" id="9769113at2"/>
<feature type="domain" description="NAD-dependent epimerase/dehydratase" evidence="2">
    <location>
        <begin position="4"/>
        <end position="240"/>
    </location>
</feature>
<dbReference type="KEGG" id="otk:C6570_04135"/>
<evidence type="ECO:0000313" key="4">
    <source>
        <dbReference type="Proteomes" id="UP000239709"/>
    </source>
</evidence>
<keyword evidence="1" id="KW-0520">NAD</keyword>
<dbReference type="CDD" id="cd05253">
    <property type="entry name" value="UDP_GE_SDE_e"/>
    <property type="match status" value="1"/>
</dbReference>
<accession>A0A2S0MCR3</accession>
<dbReference type="Pfam" id="PF01370">
    <property type="entry name" value="Epimerase"/>
    <property type="match status" value="1"/>
</dbReference>
<sequence>MSTILVTGCAGFIGMHCTERLLARGDTVVGVDNLNAYYDPALKHARLARVANHPRFRFEKLDVADRTALHMLFDQVRPTRVLHLAAQAGVRYSIDQPDDYTDANLLGFGNVLQGCRKAKVQHLVFASSSSVYGGNAKLPYSERDAVDHPVSYYAATKKANEVMAHSYAHLYGMPTTGLRFFTVYGPWGRPDMALFKFTRAMLAGEAIDVYGNGQLVRDFTYIDDIVEGVLRVLDKPATPDPTYDPLAPNPGTSSAPYRIFNIGNSAPTVLMDYIAAIEAALGTTALKNMLPIQSGDMHSTAADTSALAAWVGFSPSTPVSEGVARFVHWYREFYQA</sequence>
<dbReference type="SUPFAM" id="SSF51735">
    <property type="entry name" value="NAD(P)-binding Rossmann-fold domains"/>
    <property type="match status" value="1"/>
</dbReference>
<reference evidence="3 4" key="1">
    <citation type="submission" date="2018-03" db="EMBL/GenBank/DDBJ databases">
        <title>Genome sequencing of Ottowia sp.</title>
        <authorList>
            <person name="Kim S.-J."/>
            <person name="Heo J."/>
            <person name="Kwon S.-W."/>
        </authorList>
    </citation>
    <scope>NUCLEOTIDE SEQUENCE [LARGE SCALE GENOMIC DNA]</scope>
    <source>
        <strain evidence="3 4">KADR8-3</strain>
    </source>
</reference>
<dbReference type="Proteomes" id="UP000239709">
    <property type="component" value="Chromosome"/>
</dbReference>
<dbReference type="RefSeq" id="WP_106702096.1">
    <property type="nucleotide sequence ID" value="NZ_CP027666.1"/>
</dbReference>
<gene>
    <name evidence="3" type="ORF">C6570_04135</name>
</gene>
<organism evidence="3 4">
    <name type="scientific">Ottowia oryzae</name>
    <dbReference type="NCBI Taxonomy" id="2109914"/>
    <lineage>
        <taxon>Bacteria</taxon>
        <taxon>Pseudomonadati</taxon>
        <taxon>Pseudomonadota</taxon>
        <taxon>Betaproteobacteria</taxon>
        <taxon>Burkholderiales</taxon>
        <taxon>Comamonadaceae</taxon>
        <taxon>Ottowia</taxon>
    </lineage>
</organism>
<dbReference type="Gene3D" id="3.40.50.720">
    <property type="entry name" value="NAD(P)-binding Rossmann-like Domain"/>
    <property type="match status" value="1"/>
</dbReference>
<dbReference type="PRINTS" id="PR01713">
    <property type="entry name" value="NUCEPIMERASE"/>
</dbReference>
<protein>
    <submittedName>
        <fullName evidence="3">Capsular biosynthesis protein CpsI</fullName>
    </submittedName>
</protein>
<evidence type="ECO:0000256" key="1">
    <source>
        <dbReference type="ARBA" id="ARBA00023027"/>
    </source>
</evidence>
<dbReference type="InterPro" id="IPR001509">
    <property type="entry name" value="Epimerase_deHydtase"/>
</dbReference>
<evidence type="ECO:0000259" key="2">
    <source>
        <dbReference type="Pfam" id="PF01370"/>
    </source>
</evidence>
<dbReference type="AlphaFoldDB" id="A0A2S0MCR3"/>
<name>A0A2S0MCR3_9BURK</name>
<dbReference type="InterPro" id="IPR036291">
    <property type="entry name" value="NAD(P)-bd_dom_sf"/>
</dbReference>